<dbReference type="InParanoid" id="A0A1M7G726"/>
<keyword evidence="3 6" id="KW-0963">Cytoplasm</keyword>
<dbReference type="STRING" id="29571.SAMN05878437_1310"/>
<dbReference type="Gene3D" id="3.30.1360.40">
    <property type="match status" value="1"/>
</dbReference>
<feature type="domain" description="Ribosome recycling factor" evidence="8">
    <location>
        <begin position="21"/>
        <end position="183"/>
    </location>
</feature>
<dbReference type="InterPro" id="IPR023584">
    <property type="entry name" value="Ribosome_recyc_fac_dom"/>
</dbReference>
<evidence type="ECO:0000256" key="7">
    <source>
        <dbReference type="SAM" id="MobiDB-lite"/>
    </source>
</evidence>
<evidence type="ECO:0000313" key="9">
    <source>
        <dbReference type="EMBL" id="SHM11888.1"/>
    </source>
</evidence>
<evidence type="ECO:0000256" key="5">
    <source>
        <dbReference type="ARBA" id="ARBA00025050"/>
    </source>
</evidence>
<evidence type="ECO:0000256" key="6">
    <source>
        <dbReference type="HAMAP-Rule" id="MF_00040"/>
    </source>
</evidence>
<evidence type="ECO:0000256" key="2">
    <source>
        <dbReference type="ARBA" id="ARBA00005912"/>
    </source>
</evidence>
<dbReference type="Gene3D" id="1.10.132.20">
    <property type="entry name" value="Ribosome-recycling factor"/>
    <property type="match status" value="1"/>
</dbReference>
<evidence type="ECO:0000256" key="4">
    <source>
        <dbReference type="ARBA" id="ARBA00022917"/>
    </source>
</evidence>
<dbReference type="FunFam" id="3.30.1360.40:FF:000001">
    <property type="entry name" value="Ribosome-recycling factor"/>
    <property type="match status" value="1"/>
</dbReference>
<dbReference type="NCBIfam" id="TIGR00496">
    <property type="entry name" value="frr"/>
    <property type="match status" value="1"/>
</dbReference>
<evidence type="ECO:0000256" key="3">
    <source>
        <dbReference type="ARBA" id="ARBA00022490"/>
    </source>
</evidence>
<proteinExistence type="inferred from homology"/>
<keyword evidence="10" id="KW-1185">Reference proteome</keyword>
<sequence>MIEDIQKDAGNRMHKSVDALHTNFKKIRTGRAHPSILDAVTVDYYGGQVPLNQVASVNVEDARTLSISPWEGSMVQKIEKAIMTSDLGLNPASAGNVIRVPMPMLTEETRKGYIKQARSEAENARVAVRNVRRDANGDFKSLLKDKEISEDEQRQGEEGIQKLTDKHIAEIDKALSSKEDDLLKV</sequence>
<dbReference type="CDD" id="cd00520">
    <property type="entry name" value="RRF"/>
    <property type="match status" value="1"/>
</dbReference>
<reference evidence="9 10" key="1">
    <citation type="submission" date="2016-11" db="EMBL/GenBank/DDBJ databases">
        <authorList>
            <person name="Jaros S."/>
            <person name="Januszkiewicz K."/>
            <person name="Wedrychowicz H."/>
        </authorList>
    </citation>
    <scope>NUCLEOTIDE SEQUENCE [LARGE SCALE GENOMIC DNA]</scope>
    <source>
        <strain evidence="9 10">ACAM 12</strain>
    </source>
</reference>
<accession>A0A1M7G726</accession>
<dbReference type="RefSeq" id="WP_079552273.1">
    <property type="nucleotide sequence ID" value="NZ_LT670847.1"/>
</dbReference>
<dbReference type="InterPro" id="IPR002661">
    <property type="entry name" value="Ribosome_recyc_fac"/>
</dbReference>
<dbReference type="Proteomes" id="UP000190911">
    <property type="component" value="Chromosome I"/>
</dbReference>
<comment type="subcellular location">
    <subcellularLocation>
        <location evidence="1 6">Cytoplasm</location>
    </subcellularLocation>
</comment>
<comment type="function">
    <text evidence="5 6">Responsible for the release of ribosomes from messenger RNA at the termination of protein biosynthesis. May increase the efficiency of translation by recycling ribosomes from one round of translation to another.</text>
</comment>
<name>A0A1M7G726_9GAMM</name>
<evidence type="ECO:0000313" key="10">
    <source>
        <dbReference type="Proteomes" id="UP000190911"/>
    </source>
</evidence>
<dbReference type="SUPFAM" id="SSF55194">
    <property type="entry name" value="Ribosome recycling factor, RRF"/>
    <property type="match status" value="1"/>
</dbReference>
<dbReference type="GO" id="GO:0002184">
    <property type="term" value="P:cytoplasmic translational termination"/>
    <property type="evidence" value="ECO:0007669"/>
    <property type="project" value="TreeGrafter"/>
</dbReference>
<dbReference type="FunCoup" id="A0A1M7G726">
    <property type="interactions" value="621"/>
</dbReference>
<dbReference type="InterPro" id="IPR036191">
    <property type="entry name" value="RRF_sf"/>
</dbReference>
<organism evidence="9 10">
    <name type="scientific">Vreelandella subglaciescola</name>
    <dbReference type="NCBI Taxonomy" id="29571"/>
    <lineage>
        <taxon>Bacteria</taxon>
        <taxon>Pseudomonadati</taxon>
        <taxon>Pseudomonadota</taxon>
        <taxon>Gammaproteobacteria</taxon>
        <taxon>Oceanospirillales</taxon>
        <taxon>Halomonadaceae</taxon>
        <taxon>Vreelandella</taxon>
    </lineage>
</organism>
<dbReference type="FunFam" id="1.10.132.20:FF:000001">
    <property type="entry name" value="Ribosome-recycling factor"/>
    <property type="match status" value="1"/>
</dbReference>
<dbReference type="HAMAP" id="MF_00040">
    <property type="entry name" value="RRF"/>
    <property type="match status" value="1"/>
</dbReference>
<dbReference type="GO" id="GO:0043023">
    <property type="term" value="F:ribosomal large subunit binding"/>
    <property type="evidence" value="ECO:0007669"/>
    <property type="project" value="TreeGrafter"/>
</dbReference>
<gene>
    <name evidence="6" type="primary">frr</name>
    <name evidence="9" type="ORF">SAMN05878437_1310</name>
</gene>
<evidence type="ECO:0000256" key="1">
    <source>
        <dbReference type="ARBA" id="ARBA00004496"/>
    </source>
</evidence>
<dbReference type="Pfam" id="PF01765">
    <property type="entry name" value="RRF"/>
    <property type="match status" value="1"/>
</dbReference>
<feature type="region of interest" description="Disordered" evidence="7">
    <location>
        <begin position="143"/>
        <end position="163"/>
    </location>
</feature>
<dbReference type="GO" id="GO:0005829">
    <property type="term" value="C:cytosol"/>
    <property type="evidence" value="ECO:0007669"/>
    <property type="project" value="GOC"/>
</dbReference>
<keyword evidence="4 6" id="KW-0648">Protein biosynthesis</keyword>
<dbReference type="PANTHER" id="PTHR20982:SF3">
    <property type="entry name" value="MITOCHONDRIAL RIBOSOME RECYCLING FACTOR PSEUDO 1"/>
    <property type="match status" value="1"/>
</dbReference>
<dbReference type="EMBL" id="LT670847">
    <property type="protein sequence ID" value="SHM11888.1"/>
    <property type="molecule type" value="Genomic_DNA"/>
</dbReference>
<dbReference type="OrthoDB" id="9804006at2"/>
<evidence type="ECO:0000259" key="8">
    <source>
        <dbReference type="Pfam" id="PF01765"/>
    </source>
</evidence>
<dbReference type="PANTHER" id="PTHR20982">
    <property type="entry name" value="RIBOSOME RECYCLING FACTOR"/>
    <property type="match status" value="1"/>
</dbReference>
<dbReference type="AlphaFoldDB" id="A0A1M7G726"/>
<protein>
    <recommendedName>
        <fullName evidence="6">Ribosome-recycling factor</fullName>
        <shortName evidence="6">RRF</shortName>
    </recommendedName>
    <alternativeName>
        <fullName evidence="6">Ribosome-releasing factor</fullName>
    </alternativeName>
</protein>
<comment type="similarity">
    <text evidence="2 6">Belongs to the RRF family.</text>
</comment>